<protein>
    <recommendedName>
        <fullName evidence="4">DUF4440 domain-containing protein</fullName>
    </recommendedName>
</protein>
<dbReference type="SUPFAM" id="SSF54427">
    <property type="entry name" value="NTF2-like"/>
    <property type="match status" value="1"/>
</dbReference>
<comment type="caution">
    <text evidence="2">The sequence shown here is derived from an EMBL/GenBank/DDBJ whole genome shotgun (WGS) entry which is preliminary data.</text>
</comment>
<feature type="signal peptide" evidence="1">
    <location>
        <begin position="1"/>
        <end position="20"/>
    </location>
</feature>
<keyword evidence="1" id="KW-0732">Signal</keyword>
<dbReference type="Proteomes" id="UP000249524">
    <property type="component" value="Unassembled WGS sequence"/>
</dbReference>
<dbReference type="InterPro" id="IPR032710">
    <property type="entry name" value="NTF2-like_dom_sf"/>
</dbReference>
<dbReference type="AlphaFoldDB" id="A0A328BEW9"/>
<evidence type="ECO:0000313" key="3">
    <source>
        <dbReference type="Proteomes" id="UP000249524"/>
    </source>
</evidence>
<feature type="chain" id="PRO_5016368681" description="DUF4440 domain-containing protein" evidence="1">
    <location>
        <begin position="21"/>
        <end position="159"/>
    </location>
</feature>
<dbReference type="OrthoDB" id="7210781at2"/>
<dbReference type="EMBL" id="QFYS01000006">
    <property type="protein sequence ID" value="RAK64404.1"/>
    <property type="molecule type" value="Genomic_DNA"/>
</dbReference>
<keyword evidence="3" id="KW-1185">Reference proteome</keyword>
<gene>
    <name evidence="2" type="ORF">DJ019_14680</name>
</gene>
<reference evidence="2 3" key="1">
    <citation type="submission" date="2018-05" db="EMBL/GenBank/DDBJ databases">
        <authorList>
            <person name="Lanie J.A."/>
            <person name="Ng W.-L."/>
            <person name="Kazmierczak K.M."/>
            <person name="Andrzejewski T.M."/>
            <person name="Davidsen T.M."/>
            <person name="Wayne K.J."/>
            <person name="Tettelin H."/>
            <person name="Glass J.I."/>
            <person name="Rusch D."/>
            <person name="Podicherti R."/>
            <person name="Tsui H.-C.T."/>
            <person name="Winkler M.E."/>
        </authorList>
    </citation>
    <scope>NUCLEOTIDE SEQUENCE [LARGE SCALE GENOMIC DNA]</scope>
    <source>
        <strain evidence="2 3">BUT-10</strain>
    </source>
</reference>
<evidence type="ECO:0000313" key="2">
    <source>
        <dbReference type="EMBL" id="RAK64404.1"/>
    </source>
</evidence>
<evidence type="ECO:0000256" key="1">
    <source>
        <dbReference type="SAM" id="SignalP"/>
    </source>
</evidence>
<dbReference type="RefSeq" id="WP_111276791.1">
    <property type="nucleotide sequence ID" value="NZ_QFYS01000006.1"/>
</dbReference>
<accession>A0A328BEW9</accession>
<name>A0A328BEW9_9CAUL</name>
<organism evidence="2 3">
    <name type="scientific">Phenylobacterium kunshanense</name>
    <dbReference type="NCBI Taxonomy" id="1445034"/>
    <lineage>
        <taxon>Bacteria</taxon>
        <taxon>Pseudomonadati</taxon>
        <taxon>Pseudomonadota</taxon>
        <taxon>Alphaproteobacteria</taxon>
        <taxon>Caulobacterales</taxon>
        <taxon>Caulobacteraceae</taxon>
        <taxon>Phenylobacterium</taxon>
    </lineage>
</organism>
<sequence>MRWLSLLTTATVLAAMPAAAQIREADVRAFVARQEAAWNASQLDRYFASFTADATFTDQAYVGDKPPVPYGASTLDQARANARKAFAGTPTPREAGRVLRVEMAPDGRSGRVVSVVGSTVWDQGRARRLCATRVQALIETNAGLRAVSRTDTYVKCRRG</sequence>
<evidence type="ECO:0008006" key="4">
    <source>
        <dbReference type="Google" id="ProtNLM"/>
    </source>
</evidence>
<proteinExistence type="predicted"/>
<dbReference type="Gene3D" id="3.10.450.50">
    <property type="match status" value="1"/>
</dbReference>